<gene>
    <name evidence="1" type="ORF">M441DRAFT_73919</name>
</gene>
<dbReference type="EMBL" id="KZ679273">
    <property type="protein sequence ID" value="PTB35770.1"/>
    <property type="molecule type" value="Genomic_DNA"/>
</dbReference>
<sequence length="233" mass="25993">MANQKEIEALIYEALNKQKQGNQHSLWDCLVLVGLTSINQGHYAAYLYKSALETTAIESKQLLWRRYADALSEMLIVVGLPKTLNALYSMMPMVEKSDLINLKKSDWEADTSARGWQYATLTHHDLADRYKEIALYAPDVVTHITLNLSIEKLLSDYSMHDGLATMALLLTVLVTMNCSIQASWYADGYLRHGGEKESLRGVVEFAKKIAHDAGSELPADFPSVENMLGGTPP</sequence>
<reference evidence="1 2" key="1">
    <citation type="submission" date="2016-07" db="EMBL/GenBank/DDBJ databases">
        <title>Multiple horizontal gene transfer events from other fungi enriched the ability of initially mycotrophic Trichoderma (Ascomycota) to feed on dead plant biomass.</title>
        <authorList>
            <consortium name="DOE Joint Genome Institute"/>
            <person name="Aerts A."/>
            <person name="Atanasova L."/>
            <person name="Chenthamara K."/>
            <person name="Zhang J."/>
            <person name="Grujic M."/>
            <person name="Henrissat B."/>
            <person name="Kuo A."/>
            <person name="Salamov A."/>
            <person name="Lipzen A."/>
            <person name="Labutti K."/>
            <person name="Barry K."/>
            <person name="Miao Y."/>
            <person name="Rahimi M.J."/>
            <person name="Shen Q."/>
            <person name="Grigoriev I.V."/>
            <person name="Kubicek C.P."/>
            <person name="Druzhinina I.S."/>
        </authorList>
    </citation>
    <scope>NUCLEOTIDE SEQUENCE [LARGE SCALE GENOMIC DNA]</scope>
    <source>
        <strain evidence="1 2">CBS 433.97</strain>
    </source>
</reference>
<proteinExistence type="predicted"/>
<dbReference type="PANTHER" id="PTHR28180">
    <property type="entry name" value="CONSERVED MITOCHONDRIAL PROTEIN-RELATED"/>
    <property type="match status" value="1"/>
</dbReference>
<accession>A0A2T3YT65</accession>
<dbReference type="AlphaFoldDB" id="A0A2T3YT65"/>
<dbReference type="InterPro" id="IPR052999">
    <property type="entry name" value="PTS1_Protein"/>
</dbReference>
<name>A0A2T3YT65_TRIA4</name>
<dbReference type="OrthoDB" id="5537330at2759"/>
<organism evidence="1 2">
    <name type="scientific">Trichoderma asperellum (strain ATCC 204424 / CBS 433.97 / NBRC 101777)</name>
    <dbReference type="NCBI Taxonomy" id="1042311"/>
    <lineage>
        <taxon>Eukaryota</taxon>
        <taxon>Fungi</taxon>
        <taxon>Dikarya</taxon>
        <taxon>Ascomycota</taxon>
        <taxon>Pezizomycotina</taxon>
        <taxon>Sordariomycetes</taxon>
        <taxon>Hypocreomycetidae</taxon>
        <taxon>Hypocreales</taxon>
        <taxon>Hypocreaceae</taxon>
        <taxon>Trichoderma</taxon>
    </lineage>
</organism>
<evidence type="ECO:0000313" key="2">
    <source>
        <dbReference type="Proteomes" id="UP000240493"/>
    </source>
</evidence>
<evidence type="ECO:0000313" key="1">
    <source>
        <dbReference type="EMBL" id="PTB35770.1"/>
    </source>
</evidence>
<keyword evidence="2" id="KW-1185">Reference proteome</keyword>
<dbReference type="STRING" id="1042311.A0A2T3YT65"/>
<dbReference type="Proteomes" id="UP000240493">
    <property type="component" value="Unassembled WGS sequence"/>
</dbReference>
<protein>
    <submittedName>
        <fullName evidence="1">Uncharacterized protein</fullName>
    </submittedName>
</protein>